<dbReference type="GO" id="GO:0004575">
    <property type="term" value="F:sucrose alpha-glucosidase activity"/>
    <property type="evidence" value="ECO:0007669"/>
    <property type="project" value="TreeGrafter"/>
</dbReference>
<dbReference type="EMBL" id="SRPO01000504">
    <property type="protein sequence ID" value="KAG5931943.1"/>
    <property type="molecule type" value="Genomic_DNA"/>
</dbReference>
<evidence type="ECO:0000256" key="2">
    <source>
        <dbReference type="ARBA" id="ARBA00022801"/>
    </source>
</evidence>
<evidence type="ECO:0000313" key="6">
    <source>
        <dbReference type="EMBL" id="KAG5931943.1"/>
    </source>
</evidence>
<keyword evidence="2" id="KW-0378">Hydrolase</keyword>
<dbReference type="AlphaFoldDB" id="A0A9P7M7P7"/>
<dbReference type="PANTHER" id="PTHR10357:SF179">
    <property type="entry name" value="NEUTRAL AND BASIC AMINO ACID TRANSPORT PROTEIN RBAT"/>
    <property type="match status" value="1"/>
</dbReference>
<dbReference type="FunFam" id="3.20.20.80:FF:000064">
    <property type="entry name" value="Oligo-1,6-glucosidase"/>
    <property type="match status" value="1"/>
</dbReference>
<feature type="domain" description="Glycosyl hydrolase family 13 catalytic" evidence="5">
    <location>
        <begin position="18"/>
        <end position="443"/>
    </location>
</feature>
<evidence type="ECO:0000256" key="4">
    <source>
        <dbReference type="ARBA" id="ARBA00026248"/>
    </source>
</evidence>
<evidence type="ECO:0000256" key="3">
    <source>
        <dbReference type="ARBA" id="ARBA00023295"/>
    </source>
</evidence>
<dbReference type="Gene3D" id="2.60.40.1180">
    <property type="entry name" value="Golgi alpha-mannosidase II"/>
    <property type="match status" value="1"/>
</dbReference>
<evidence type="ECO:0000313" key="7">
    <source>
        <dbReference type="Proteomes" id="UP000706124"/>
    </source>
</evidence>
<name>A0A9P7M7P7_9HYPO</name>
<sequence length="622" mass="70860">MTVPSRDKKWWKEAVIYQIYPASFCDSNGDGIGDLPGITSKLDYLASLGINVVWICPMYDSPQIDMGYDISNYEDVYRPYGTVRDMEVLIKETHARGMRIMLDLVINHTSDQHAWFKESRSSKDNPKRDWYIWRPAKYSSTGERLPPNNWRSNFGGGSVWEWDERTEEYYLHLFAVEQPDMNFDNEEARKALYASAMEFWLQRGVDGFRIDTVNMYSKPVGLPDAPITDPKASFQPGGTVYTNGPRMHEFLGEMNKILSKYGAISVGELPFTPDTAKVLKYVSAQAKQLDMVFQFDVVDCGFGKTHKYETGLKNFTLPEVKAAISRMQAVIFNTDGWTTVFLENHDQARSVSRFADDSPELRVKSAKMLALMQGCLSGTQYVYQGQEIGCVNAPKELYPLENYRDLDSILFMNMLKELHGADNKQELDKGFTALAHLARDHSRIPMAWNGQAKHGGFSEAAEKRGQEVQEPWMKSHPLADQINVASQLEDPTSVLGFWRAMIRFRKQHRDLLVYGDFRDLRPADPDLFVFVKELAPGGDKILVVLNFTAQRKEFTRPSPEELHLKEARLVPLRVLGDGEDDVQNDLYLDPFEGQLFLAVGDHASGVSLQEYAREYVSSRCDC</sequence>
<protein>
    <recommendedName>
        <fullName evidence="5">Glycosyl hydrolase family 13 catalytic domain-containing protein</fullName>
    </recommendedName>
</protein>
<dbReference type="GO" id="GO:0004556">
    <property type="term" value="F:alpha-amylase activity"/>
    <property type="evidence" value="ECO:0007669"/>
    <property type="project" value="TreeGrafter"/>
</dbReference>
<dbReference type="GO" id="GO:0033934">
    <property type="term" value="F:glucan 1,4-alpha-maltotriohydrolase activity"/>
    <property type="evidence" value="ECO:0007669"/>
    <property type="project" value="TreeGrafter"/>
</dbReference>
<dbReference type="FunFam" id="3.90.400.10:FF:000004">
    <property type="entry name" value="Oligo-1,6-glucosidase"/>
    <property type="match status" value="1"/>
</dbReference>
<dbReference type="OrthoDB" id="1740265at2759"/>
<evidence type="ECO:0000259" key="5">
    <source>
        <dbReference type="SMART" id="SM00642"/>
    </source>
</evidence>
<dbReference type="GO" id="GO:0004574">
    <property type="term" value="F:oligo-1,6-glucosidase activity"/>
    <property type="evidence" value="ECO:0007669"/>
    <property type="project" value="TreeGrafter"/>
</dbReference>
<dbReference type="SMART" id="SM00642">
    <property type="entry name" value="Aamy"/>
    <property type="match status" value="1"/>
</dbReference>
<proteinExistence type="inferred from homology"/>
<keyword evidence="4" id="KW-0462">Maltose metabolism</keyword>
<gene>
    <name evidence="6" type="ORF">E4U60_005667</name>
</gene>
<dbReference type="InterPro" id="IPR017853">
    <property type="entry name" value="GH"/>
</dbReference>
<dbReference type="GO" id="GO:0005987">
    <property type="term" value="P:sucrose catabolic process"/>
    <property type="evidence" value="ECO:0007669"/>
    <property type="project" value="TreeGrafter"/>
</dbReference>
<reference evidence="6 7" key="1">
    <citation type="journal article" date="2020" name="bioRxiv">
        <title>Whole genome comparisons of ergot fungi reveals the divergence and evolution of species within the genus Claviceps are the result of varying mechanisms driving genome evolution and host range expansion.</title>
        <authorList>
            <person name="Wyka S.A."/>
            <person name="Mondo S.J."/>
            <person name="Liu M."/>
            <person name="Dettman J."/>
            <person name="Nalam V."/>
            <person name="Broders K.D."/>
        </authorList>
    </citation>
    <scope>NUCLEOTIDE SEQUENCE [LARGE SCALE GENOMIC DNA]</scope>
    <source>
        <strain evidence="6 7">CCC 1485</strain>
    </source>
</reference>
<dbReference type="FunFam" id="3.20.20.80:FF:000087">
    <property type="entry name" value="Oligo-1,6-glucosidase IMA1"/>
    <property type="match status" value="1"/>
</dbReference>
<dbReference type="InterPro" id="IPR045857">
    <property type="entry name" value="O16G_dom_2"/>
</dbReference>
<dbReference type="SUPFAM" id="SSF51011">
    <property type="entry name" value="Glycosyl hydrolase domain"/>
    <property type="match status" value="1"/>
</dbReference>
<dbReference type="Gene3D" id="3.20.20.80">
    <property type="entry name" value="Glycosidases"/>
    <property type="match status" value="1"/>
</dbReference>
<dbReference type="GO" id="GO:0000025">
    <property type="term" value="P:maltose catabolic process"/>
    <property type="evidence" value="ECO:0007669"/>
    <property type="project" value="TreeGrafter"/>
</dbReference>
<accession>A0A9P7M7P7</accession>
<dbReference type="SUPFAM" id="SSF51445">
    <property type="entry name" value="(Trans)glycosidases"/>
    <property type="match status" value="1"/>
</dbReference>
<comment type="similarity">
    <text evidence="1">Belongs to the glycosyl hydrolase 13 family.</text>
</comment>
<dbReference type="InterPro" id="IPR013780">
    <property type="entry name" value="Glyco_hydro_b"/>
</dbReference>
<dbReference type="Pfam" id="PF00128">
    <property type="entry name" value="Alpha-amylase"/>
    <property type="match status" value="1"/>
</dbReference>
<evidence type="ECO:0000256" key="1">
    <source>
        <dbReference type="ARBA" id="ARBA00008061"/>
    </source>
</evidence>
<organism evidence="6 7">
    <name type="scientific">Claviceps pazoutovae</name>
    <dbReference type="NCBI Taxonomy" id="1649127"/>
    <lineage>
        <taxon>Eukaryota</taxon>
        <taxon>Fungi</taxon>
        <taxon>Dikarya</taxon>
        <taxon>Ascomycota</taxon>
        <taxon>Pezizomycotina</taxon>
        <taxon>Sordariomycetes</taxon>
        <taxon>Hypocreomycetidae</taxon>
        <taxon>Hypocreales</taxon>
        <taxon>Clavicipitaceae</taxon>
        <taxon>Claviceps</taxon>
    </lineage>
</organism>
<comment type="caution">
    <text evidence="6">The sequence shown here is derived from an EMBL/GenBank/DDBJ whole genome shotgun (WGS) entry which is preliminary data.</text>
</comment>
<dbReference type="InterPro" id="IPR006047">
    <property type="entry name" value="GH13_cat_dom"/>
</dbReference>
<dbReference type="Gene3D" id="3.90.400.10">
    <property type="entry name" value="Oligo-1,6-glucosidase, Domain 2"/>
    <property type="match status" value="1"/>
</dbReference>
<keyword evidence="3" id="KW-0326">Glycosidase</keyword>
<dbReference type="PANTHER" id="PTHR10357">
    <property type="entry name" value="ALPHA-AMYLASE FAMILY MEMBER"/>
    <property type="match status" value="1"/>
</dbReference>
<dbReference type="CDD" id="cd11333">
    <property type="entry name" value="AmyAc_SI_OligoGlu_DGase"/>
    <property type="match status" value="1"/>
</dbReference>
<dbReference type="Proteomes" id="UP000706124">
    <property type="component" value="Unassembled WGS sequence"/>
</dbReference>
<keyword evidence="7" id="KW-1185">Reference proteome</keyword>